<keyword evidence="1" id="KW-0539">Nucleus</keyword>
<accession>A0AAD9S3R4</accession>
<reference evidence="4" key="1">
    <citation type="submission" date="2023-06" db="EMBL/GenBank/DDBJ databases">
        <authorList>
            <person name="Noh H."/>
        </authorList>
    </citation>
    <scope>NUCLEOTIDE SEQUENCE</scope>
    <source>
        <strain evidence="4">DUCC20226</strain>
    </source>
</reference>
<organism evidence="4 5">
    <name type="scientific">Phomopsis amygdali</name>
    <name type="common">Fusicoccum amygdali</name>
    <dbReference type="NCBI Taxonomy" id="1214568"/>
    <lineage>
        <taxon>Eukaryota</taxon>
        <taxon>Fungi</taxon>
        <taxon>Dikarya</taxon>
        <taxon>Ascomycota</taxon>
        <taxon>Pezizomycotina</taxon>
        <taxon>Sordariomycetes</taxon>
        <taxon>Sordariomycetidae</taxon>
        <taxon>Diaporthales</taxon>
        <taxon>Diaporthaceae</taxon>
        <taxon>Diaporthe</taxon>
    </lineage>
</organism>
<dbReference type="GO" id="GO:0000981">
    <property type="term" value="F:DNA-binding transcription factor activity, RNA polymerase II-specific"/>
    <property type="evidence" value="ECO:0007669"/>
    <property type="project" value="InterPro"/>
</dbReference>
<feature type="domain" description="Zn(2)-C6 fungal-type" evidence="3">
    <location>
        <begin position="10"/>
        <end position="38"/>
    </location>
</feature>
<sequence length="774" mass="84534">MVNTGKPSGACINCRERRIKCDEAKPVCVKCIRSGRTCAGYSQGFKLRDQTQKTIIKAKFGKGSKAKRLAALKEHKETKETTPSPQSVPSSESSPALDGLVTHPRRYSAPVPKGGPNRYGAFGGGHRRNLSDPIAKATKETTWPLAPGSDTENDLSGMMGLDLQSIHMPLVDRARCYFLSSYVVYCPNKSDTGMLTFIPSLLASSEGSSRYFQDMFSAVSIAAFSMRPNCRDAANATHLYYGAGVRGLRKALEVGESAKSDTVLATTILLGVYEGLAYGDAEKIAYTQHFRAALELLRLRGPEQFSSKHGTEMFDLVMESLVRIYQLQLPWKERMRQYDLTTVIDDEDISRWSKQTSIIPHANRPHLTSMRMLDLRSKLASLLGSPRRDSEATRKAVKILMTAQEFEKRVSQYYESEDLMVKKNLWVATTTDENADLVYPDWWTATRWLNKYAFRLLICHIIADVSAWLAESTEPWPQNLGTSASETAKEDIKNIIASIPYLCSWRGMAKDPPKGAHSPCGSDDAGSVEGITNLMVIWPLVLAAESQFVTPEQRDYVQGRLKWIGQNMGVKHAAVVSETLLSSISAMRYTTSFALALASLSLTSAAPLKARQNACFVVGKTALPAEVQDSVTAIQSAVTCGSTTTIDNVPDVTSGSVSFSQVDFSKSKSSPLQFALDTFATAANPADSDLATLQDQLNVYLATEAGLRSVSGSLAIKVPKFFLAMQVSRVQTAQGNPPAAAGQQVDHLRDKVIKNAAGESQALLDQVTQLAATT</sequence>
<dbReference type="InterPro" id="IPR053175">
    <property type="entry name" value="DHMBA_Reg_Transcription_Factor"/>
</dbReference>
<evidence type="ECO:0000256" key="1">
    <source>
        <dbReference type="ARBA" id="ARBA00023242"/>
    </source>
</evidence>
<evidence type="ECO:0000313" key="4">
    <source>
        <dbReference type="EMBL" id="KAK2597760.1"/>
    </source>
</evidence>
<dbReference type="GO" id="GO:0008270">
    <property type="term" value="F:zinc ion binding"/>
    <property type="evidence" value="ECO:0007669"/>
    <property type="project" value="InterPro"/>
</dbReference>
<evidence type="ECO:0000259" key="3">
    <source>
        <dbReference type="PROSITE" id="PS50048"/>
    </source>
</evidence>
<dbReference type="PROSITE" id="PS50048">
    <property type="entry name" value="ZN2_CY6_FUNGAL_2"/>
    <property type="match status" value="1"/>
</dbReference>
<keyword evidence="5" id="KW-1185">Reference proteome</keyword>
<evidence type="ECO:0000313" key="5">
    <source>
        <dbReference type="Proteomes" id="UP001265746"/>
    </source>
</evidence>
<dbReference type="InterPro" id="IPR021858">
    <property type="entry name" value="Fun_TF"/>
</dbReference>
<dbReference type="Pfam" id="PF23631">
    <property type="entry name" value="DUF7143"/>
    <property type="match status" value="1"/>
</dbReference>
<dbReference type="Pfam" id="PF00172">
    <property type="entry name" value="Zn_clus"/>
    <property type="match status" value="1"/>
</dbReference>
<dbReference type="SUPFAM" id="SSF57701">
    <property type="entry name" value="Zn2/Cys6 DNA-binding domain"/>
    <property type="match status" value="1"/>
</dbReference>
<proteinExistence type="predicted"/>
<feature type="region of interest" description="Disordered" evidence="2">
    <location>
        <begin position="73"/>
        <end position="116"/>
    </location>
</feature>
<dbReference type="Gene3D" id="4.10.240.10">
    <property type="entry name" value="Zn(2)-C6 fungal-type DNA-binding domain"/>
    <property type="match status" value="1"/>
</dbReference>
<evidence type="ECO:0000256" key="2">
    <source>
        <dbReference type="SAM" id="MobiDB-lite"/>
    </source>
</evidence>
<dbReference type="Proteomes" id="UP001265746">
    <property type="component" value="Unassembled WGS sequence"/>
</dbReference>
<dbReference type="InterPro" id="IPR001138">
    <property type="entry name" value="Zn2Cys6_DnaBD"/>
</dbReference>
<dbReference type="Pfam" id="PF11951">
    <property type="entry name" value="Fungal_trans_2"/>
    <property type="match status" value="1"/>
</dbReference>
<dbReference type="AlphaFoldDB" id="A0AAD9S3R4"/>
<dbReference type="CDD" id="cd00067">
    <property type="entry name" value="GAL4"/>
    <property type="match status" value="1"/>
</dbReference>
<name>A0AAD9S3R4_PHOAM</name>
<dbReference type="PANTHER" id="PTHR38791">
    <property type="entry name" value="ZN(II)2CYS6 TRANSCRIPTION FACTOR (EUROFUNG)-RELATED-RELATED"/>
    <property type="match status" value="1"/>
</dbReference>
<protein>
    <recommendedName>
        <fullName evidence="3">Zn(2)-C6 fungal-type domain-containing protein</fullName>
    </recommendedName>
</protein>
<dbReference type="InterPro" id="IPR036864">
    <property type="entry name" value="Zn2-C6_fun-type_DNA-bd_sf"/>
</dbReference>
<dbReference type="InterPro" id="IPR055567">
    <property type="entry name" value="DUF7143"/>
</dbReference>
<dbReference type="PROSITE" id="PS00463">
    <property type="entry name" value="ZN2_CY6_FUNGAL_1"/>
    <property type="match status" value="1"/>
</dbReference>
<dbReference type="SMART" id="SM00066">
    <property type="entry name" value="GAL4"/>
    <property type="match status" value="1"/>
</dbReference>
<dbReference type="EMBL" id="JAUJFL010000009">
    <property type="protein sequence ID" value="KAK2597760.1"/>
    <property type="molecule type" value="Genomic_DNA"/>
</dbReference>
<gene>
    <name evidence="4" type="ORF">N8I77_012524</name>
</gene>
<comment type="caution">
    <text evidence="4">The sequence shown here is derived from an EMBL/GenBank/DDBJ whole genome shotgun (WGS) entry which is preliminary data.</text>
</comment>
<feature type="compositionally biased region" description="Low complexity" evidence="2">
    <location>
        <begin position="83"/>
        <end position="95"/>
    </location>
</feature>